<gene>
    <name evidence="3" type="ORF">Daus18300_004541</name>
</gene>
<feature type="chain" id="PRO_5046226377" description="Endoglucanase" evidence="2">
    <location>
        <begin position="25"/>
        <end position="309"/>
    </location>
</feature>
<evidence type="ECO:0008006" key="5">
    <source>
        <dbReference type="Google" id="ProtNLM"/>
    </source>
</evidence>
<dbReference type="Proteomes" id="UP001583177">
    <property type="component" value="Unassembled WGS sequence"/>
</dbReference>
<evidence type="ECO:0000256" key="1">
    <source>
        <dbReference type="SAM" id="MobiDB-lite"/>
    </source>
</evidence>
<keyword evidence="2" id="KW-0732">Signal</keyword>
<feature type="region of interest" description="Disordered" evidence="1">
    <location>
        <begin position="235"/>
        <end position="309"/>
    </location>
</feature>
<dbReference type="Gene3D" id="2.70.50.70">
    <property type="match status" value="1"/>
</dbReference>
<feature type="compositionally biased region" description="Low complexity" evidence="1">
    <location>
        <begin position="272"/>
        <end position="303"/>
    </location>
</feature>
<accession>A0ABR3X7K3</accession>
<reference evidence="3 4" key="1">
    <citation type="journal article" date="2024" name="IMA Fungus">
        <title>IMA Genome - F19 : A genome assembly and annotation guide to empower mycologists, including annotated draft genome sequences of Ceratocystis pirilliformis, Diaporthe australafricana, Fusarium ophioides, Paecilomyces lecythidis, and Sporothrix stenoceras.</title>
        <authorList>
            <person name="Aylward J."/>
            <person name="Wilson A.M."/>
            <person name="Visagie C.M."/>
            <person name="Spraker J."/>
            <person name="Barnes I."/>
            <person name="Buitendag C."/>
            <person name="Ceriani C."/>
            <person name="Del Mar Angel L."/>
            <person name="du Plessis D."/>
            <person name="Fuchs T."/>
            <person name="Gasser K."/>
            <person name="Kramer D."/>
            <person name="Li W."/>
            <person name="Munsamy K."/>
            <person name="Piso A."/>
            <person name="Price J.L."/>
            <person name="Sonnekus B."/>
            <person name="Thomas C."/>
            <person name="van der Nest A."/>
            <person name="van Dijk A."/>
            <person name="van Heerden A."/>
            <person name="van Vuuren N."/>
            <person name="Yilmaz N."/>
            <person name="Duong T.A."/>
            <person name="van der Merwe N.A."/>
            <person name="Wingfield M.J."/>
            <person name="Wingfield B.D."/>
        </authorList>
    </citation>
    <scope>NUCLEOTIDE SEQUENCE [LARGE SCALE GENOMIC DNA]</scope>
    <source>
        <strain evidence="3 4">CMW 18300</strain>
    </source>
</reference>
<dbReference type="EMBL" id="JAWRVE010000031">
    <property type="protein sequence ID" value="KAL1871907.1"/>
    <property type="molecule type" value="Genomic_DNA"/>
</dbReference>
<evidence type="ECO:0000313" key="4">
    <source>
        <dbReference type="Proteomes" id="UP001583177"/>
    </source>
</evidence>
<feature type="compositionally biased region" description="Gly residues" evidence="1">
    <location>
        <begin position="261"/>
        <end position="271"/>
    </location>
</feature>
<feature type="signal peptide" evidence="2">
    <location>
        <begin position="1"/>
        <end position="24"/>
    </location>
</feature>
<comment type="caution">
    <text evidence="3">The sequence shown here is derived from an EMBL/GenBank/DDBJ whole genome shotgun (WGS) entry which is preliminary data.</text>
</comment>
<evidence type="ECO:0000256" key="2">
    <source>
        <dbReference type="SAM" id="SignalP"/>
    </source>
</evidence>
<evidence type="ECO:0000313" key="3">
    <source>
        <dbReference type="EMBL" id="KAL1871907.1"/>
    </source>
</evidence>
<organism evidence="3 4">
    <name type="scientific">Diaporthe australafricana</name>
    <dbReference type="NCBI Taxonomy" id="127596"/>
    <lineage>
        <taxon>Eukaryota</taxon>
        <taxon>Fungi</taxon>
        <taxon>Dikarya</taxon>
        <taxon>Ascomycota</taxon>
        <taxon>Pezizomycotina</taxon>
        <taxon>Sordariomycetes</taxon>
        <taxon>Sordariomycetidae</taxon>
        <taxon>Diaporthales</taxon>
        <taxon>Diaporthaceae</taxon>
        <taxon>Diaporthe</taxon>
    </lineage>
</organism>
<proteinExistence type="predicted"/>
<name>A0ABR3X7K3_9PEZI</name>
<sequence length="309" mass="31874">MAATQRLQLAMAFLCLLFAQLCIANELLGRHIELVTPQPFVFDEFGPTNPLKADGSDYPCKVPQGESFKIASAATEMVIGENQTVSFNGTAVHGGGSCQFALADGLEPTKDTPWKVIHSVEGGCPKANIEGNLQDGQSPDEYTFTIPDDFAPGEYTFAWTWVNRIGGQPEFYMNCAPVSVKAGAGSTRAVKERRMAQGKRQSTYPDLFLANIGDTSNGCDTSEALTQQVAIQYPSPGDSVSFPNGEDGLFKQACDGNARNNGGGGSGGSGGSAASATGARPSATRGGAGGSAPPSASGQTAAGVSGEAS</sequence>
<keyword evidence="4" id="KW-1185">Reference proteome</keyword>
<dbReference type="PANTHER" id="PTHR36182:SF2">
    <property type="entry name" value="LYTIC POLYSACCHARIDE MONOOXYGENASE"/>
    <property type="match status" value="1"/>
</dbReference>
<protein>
    <recommendedName>
        <fullName evidence="5">Endoglucanase</fullName>
    </recommendedName>
</protein>
<dbReference type="PANTHER" id="PTHR36182">
    <property type="entry name" value="PROTEIN, PUTATIVE (AFU_ORTHOLOGUE AFUA_6G10930)-RELATED"/>
    <property type="match status" value="1"/>
</dbReference>